<evidence type="ECO:0000313" key="3">
    <source>
        <dbReference type="EMBL" id="KAF2028777.1"/>
    </source>
</evidence>
<name>A0A9P4H8C3_9PLEO</name>
<feature type="chain" id="PRO_5040140161" evidence="2">
    <location>
        <begin position="21"/>
        <end position="146"/>
    </location>
</feature>
<protein>
    <submittedName>
        <fullName evidence="3">Uncharacterized protein</fullName>
    </submittedName>
</protein>
<accession>A0A9P4H8C3</accession>
<comment type="caution">
    <text evidence="3">The sequence shown here is derived from an EMBL/GenBank/DDBJ whole genome shotgun (WGS) entry which is preliminary data.</text>
</comment>
<keyword evidence="2" id="KW-0732">Signal</keyword>
<dbReference type="OrthoDB" id="3638982at2759"/>
<dbReference type="AlphaFoldDB" id="A0A9P4H8C3"/>
<evidence type="ECO:0000256" key="1">
    <source>
        <dbReference type="SAM" id="MobiDB-lite"/>
    </source>
</evidence>
<proteinExistence type="predicted"/>
<evidence type="ECO:0000313" key="4">
    <source>
        <dbReference type="Proteomes" id="UP000799777"/>
    </source>
</evidence>
<organism evidence="3 4">
    <name type="scientific">Setomelanomma holmii</name>
    <dbReference type="NCBI Taxonomy" id="210430"/>
    <lineage>
        <taxon>Eukaryota</taxon>
        <taxon>Fungi</taxon>
        <taxon>Dikarya</taxon>
        <taxon>Ascomycota</taxon>
        <taxon>Pezizomycotina</taxon>
        <taxon>Dothideomycetes</taxon>
        <taxon>Pleosporomycetidae</taxon>
        <taxon>Pleosporales</taxon>
        <taxon>Pleosporineae</taxon>
        <taxon>Phaeosphaeriaceae</taxon>
        <taxon>Setomelanomma</taxon>
    </lineage>
</organism>
<sequence length="146" mass="15456">MKIFTFFYLTATTLVAPAQQAGIQANLNIQAQELKGVQTLQSLVQSASISSDAKTFQAERKSVLNIQAQGISIRANNQNLAQQIDSPAIAGLAIVATAQVKEMSQVRSLNGTSADTYCNLGDAGAGSNGWDEAESEDFEGCERADV</sequence>
<gene>
    <name evidence="3" type="ORF">EK21DRAFT_90297</name>
</gene>
<dbReference type="EMBL" id="ML978208">
    <property type="protein sequence ID" value="KAF2028777.1"/>
    <property type="molecule type" value="Genomic_DNA"/>
</dbReference>
<keyword evidence="4" id="KW-1185">Reference proteome</keyword>
<evidence type="ECO:0000256" key="2">
    <source>
        <dbReference type="SAM" id="SignalP"/>
    </source>
</evidence>
<reference evidence="3" key="1">
    <citation type="journal article" date="2020" name="Stud. Mycol.">
        <title>101 Dothideomycetes genomes: a test case for predicting lifestyles and emergence of pathogens.</title>
        <authorList>
            <person name="Haridas S."/>
            <person name="Albert R."/>
            <person name="Binder M."/>
            <person name="Bloem J."/>
            <person name="Labutti K."/>
            <person name="Salamov A."/>
            <person name="Andreopoulos B."/>
            <person name="Baker S."/>
            <person name="Barry K."/>
            <person name="Bills G."/>
            <person name="Bluhm B."/>
            <person name="Cannon C."/>
            <person name="Castanera R."/>
            <person name="Culley D."/>
            <person name="Daum C."/>
            <person name="Ezra D."/>
            <person name="Gonzalez J."/>
            <person name="Henrissat B."/>
            <person name="Kuo A."/>
            <person name="Liang C."/>
            <person name="Lipzen A."/>
            <person name="Lutzoni F."/>
            <person name="Magnuson J."/>
            <person name="Mondo S."/>
            <person name="Nolan M."/>
            <person name="Ohm R."/>
            <person name="Pangilinan J."/>
            <person name="Park H.-J."/>
            <person name="Ramirez L."/>
            <person name="Alfaro M."/>
            <person name="Sun H."/>
            <person name="Tritt A."/>
            <person name="Yoshinaga Y."/>
            <person name="Zwiers L.-H."/>
            <person name="Turgeon B."/>
            <person name="Goodwin S."/>
            <person name="Spatafora J."/>
            <person name="Crous P."/>
            <person name="Grigoriev I."/>
        </authorList>
    </citation>
    <scope>NUCLEOTIDE SEQUENCE</scope>
    <source>
        <strain evidence="3">CBS 110217</strain>
    </source>
</reference>
<dbReference type="Proteomes" id="UP000799777">
    <property type="component" value="Unassembled WGS sequence"/>
</dbReference>
<feature type="signal peptide" evidence="2">
    <location>
        <begin position="1"/>
        <end position="20"/>
    </location>
</feature>
<feature type="region of interest" description="Disordered" evidence="1">
    <location>
        <begin position="126"/>
        <end position="146"/>
    </location>
</feature>